<dbReference type="GO" id="GO:0008194">
    <property type="term" value="F:UDP-glycosyltransferase activity"/>
    <property type="evidence" value="ECO:0007669"/>
    <property type="project" value="InterPro"/>
</dbReference>
<dbReference type="Gene3D" id="3.40.50.2000">
    <property type="entry name" value="Glycogen Phosphorylase B"/>
    <property type="match status" value="2"/>
</dbReference>
<sequence>MNSKRILFATMPMDGHLNPLTGLAVHLQQLGHDVRWYTGPAYADKIKSLGIPYYPYRQAKEINQINLDTALPERQHIKGTIARLRFDLNNVFLLRAPEFVIDLKAIYDEFPFDLLVCDMIFTGAPFIQKLLNVPVAAVGVVPLSETSPEVPPAGLGMVPANGFFPKLKQDFIRYLTINHLLKPCTDLFNQLLDEHGLPTTTDFMFDTFVRQPDLFLQSGTPAFEYPRSAMSPNIRFVGPMLPYNKGGRYPFRQVELAKQYKNVVLVTQGTVERDPSKIIVPTLEAFKDDPKTLVIVTTGGSQTTELRARYPQANFIIEDFIDFNSVMPHVHVYVTNAGYGGVMLALQHGLPMVAAGVYEGKNDIAARISYFKVGINLKTETPTAAQIQKSVAQVLADRNYKRNVQRIGIDFMQYDTHSLCTTYIHELLGKLEPKAELV</sequence>
<proteinExistence type="predicted"/>
<dbReference type="Pfam" id="PF00201">
    <property type="entry name" value="UDPGT"/>
    <property type="match status" value="1"/>
</dbReference>
<dbReference type="InterPro" id="IPR050426">
    <property type="entry name" value="Glycosyltransferase_28"/>
</dbReference>
<dbReference type="GO" id="GO:0017000">
    <property type="term" value="P:antibiotic biosynthetic process"/>
    <property type="evidence" value="ECO:0007669"/>
    <property type="project" value="UniProtKB-ARBA"/>
</dbReference>
<dbReference type="PANTHER" id="PTHR48050">
    <property type="entry name" value="STEROL 3-BETA-GLUCOSYLTRANSFERASE"/>
    <property type="match status" value="1"/>
</dbReference>
<name>A0A286GBT3_9BACT</name>
<dbReference type="SUPFAM" id="SSF53756">
    <property type="entry name" value="UDP-Glycosyltransferase/glycogen phosphorylase"/>
    <property type="match status" value="1"/>
</dbReference>
<dbReference type="AlphaFoldDB" id="A0A286GBT3"/>
<organism evidence="1 2">
    <name type="scientific">Spirosoma fluviale</name>
    <dbReference type="NCBI Taxonomy" id="1597977"/>
    <lineage>
        <taxon>Bacteria</taxon>
        <taxon>Pseudomonadati</taxon>
        <taxon>Bacteroidota</taxon>
        <taxon>Cytophagia</taxon>
        <taxon>Cytophagales</taxon>
        <taxon>Cytophagaceae</taxon>
        <taxon>Spirosoma</taxon>
    </lineage>
</organism>
<dbReference type="Proteomes" id="UP000219452">
    <property type="component" value="Unassembled WGS sequence"/>
</dbReference>
<dbReference type="PANTHER" id="PTHR48050:SF13">
    <property type="entry name" value="STEROL 3-BETA-GLUCOSYLTRANSFERASE UGT80A2"/>
    <property type="match status" value="1"/>
</dbReference>
<evidence type="ECO:0000313" key="1">
    <source>
        <dbReference type="EMBL" id="SOD92948.1"/>
    </source>
</evidence>
<gene>
    <name evidence="1" type="ORF">SAMN06269250_4275</name>
</gene>
<evidence type="ECO:0000313" key="2">
    <source>
        <dbReference type="Proteomes" id="UP000219452"/>
    </source>
</evidence>
<accession>A0A286GBT3</accession>
<dbReference type="InterPro" id="IPR002213">
    <property type="entry name" value="UDP_glucos_trans"/>
</dbReference>
<keyword evidence="2" id="KW-1185">Reference proteome</keyword>
<dbReference type="EMBL" id="OCNH01000003">
    <property type="protein sequence ID" value="SOD92948.1"/>
    <property type="molecule type" value="Genomic_DNA"/>
</dbReference>
<dbReference type="CDD" id="cd03784">
    <property type="entry name" value="GT1_Gtf-like"/>
    <property type="match status" value="1"/>
</dbReference>
<keyword evidence="1" id="KW-0808">Transferase</keyword>
<reference evidence="2" key="1">
    <citation type="submission" date="2017-09" db="EMBL/GenBank/DDBJ databases">
        <authorList>
            <person name="Varghese N."/>
            <person name="Submissions S."/>
        </authorList>
    </citation>
    <scope>NUCLEOTIDE SEQUENCE [LARGE SCALE GENOMIC DNA]</scope>
    <source>
        <strain evidence="2">DSM 29961</strain>
    </source>
</reference>
<protein>
    <submittedName>
        <fullName evidence="1">Glycosyltransferase, MGT family</fullName>
    </submittedName>
</protein>
<dbReference type="RefSeq" id="WP_245877916.1">
    <property type="nucleotide sequence ID" value="NZ_OCNH01000003.1"/>
</dbReference>